<reference evidence="3" key="2">
    <citation type="journal article" date="2022" name="Microb. Genom.">
        <title>A chromosome-scale genome assembly of the tomato pathogen Cladosporium fulvum reveals a compartmentalized genome architecture and the presence of a dispensable chromosome.</title>
        <authorList>
            <person name="Zaccaron A.Z."/>
            <person name="Chen L.H."/>
            <person name="Samaras A."/>
            <person name="Stergiopoulos I."/>
        </authorList>
    </citation>
    <scope>NUCLEOTIDE SEQUENCE</scope>
    <source>
        <strain evidence="3">Race5_Kim</strain>
    </source>
</reference>
<keyword evidence="4" id="KW-1185">Reference proteome</keyword>
<sequence length="287" mass="29571">MALAVLQAAQEFAFLSPSFDQQITPGQAVTVFQGPDSSDGYETQILAANATQDTNTVEWIASSAPGNDFSIPFLFRLQKGDLPNDCALCTSISSAFQVVDPNASVPDTTSPSGTPTETAEMMPTATTPIAEATTSPSTDSASDSTMAMATSTEEGSSATSATESTATPTESSTDTAAAATATSSSESTAAPMKSTPASESTPAATSSSTSPTAAGASAIPTSSTEFQNVTEQNWQAPSKETLALGLGIGIPIGLSAIGMIAFLLWDEKRKQKQHRARWDVMNSDEEK</sequence>
<evidence type="ECO:0000256" key="1">
    <source>
        <dbReference type="SAM" id="MobiDB-lite"/>
    </source>
</evidence>
<keyword evidence="2" id="KW-0472">Membrane</keyword>
<organism evidence="3 4">
    <name type="scientific">Passalora fulva</name>
    <name type="common">Tomato leaf mold</name>
    <name type="synonym">Cladosporium fulvum</name>
    <dbReference type="NCBI Taxonomy" id="5499"/>
    <lineage>
        <taxon>Eukaryota</taxon>
        <taxon>Fungi</taxon>
        <taxon>Dikarya</taxon>
        <taxon>Ascomycota</taxon>
        <taxon>Pezizomycotina</taxon>
        <taxon>Dothideomycetes</taxon>
        <taxon>Dothideomycetidae</taxon>
        <taxon>Mycosphaerellales</taxon>
        <taxon>Mycosphaerellaceae</taxon>
        <taxon>Fulvia</taxon>
    </lineage>
</organism>
<evidence type="ECO:0000313" key="4">
    <source>
        <dbReference type="Proteomes" id="UP000756132"/>
    </source>
</evidence>
<dbReference type="RefSeq" id="XP_047759644.1">
    <property type="nucleotide sequence ID" value="XM_047906927.1"/>
</dbReference>
<dbReference type="OrthoDB" id="3649161at2759"/>
<proteinExistence type="predicted"/>
<reference evidence="3" key="1">
    <citation type="submission" date="2021-12" db="EMBL/GenBank/DDBJ databases">
        <authorList>
            <person name="Zaccaron A."/>
            <person name="Stergiopoulos I."/>
        </authorList>
    </citation>
    <scope>NUCLEOTIDE SEQUENCE</scope>
    <source>
        <strain evidence="3">Race5_Kim</strain>
    </source>
</reference>
<feature type="compositionally biased region" description="Low complexity" evidence="1">
    <location>
        <begin position="114"/>
        <end position="224"/>
    </location>
</feature>
<evidence type="ECO:0000313" key="3">
    <source>
        <dbReference type="EMBL" id="UJO15278.1"/>
    </source>
</evidence>
<evidence type="ECO:0000256" key="2">
    <source>
        <dbReference type="SAM" id="Phobius"/>
    </source>
</evidence>
<protein>
    <submittedName>
        <fullName evidence="3">Uncharacterized protein</fullName>
    </submittedName>
</protein>
<dbReference type="GeneID" id="71987657"/>
<dbReference type="KEGG" id="ffu:CLAFUR5_07779"/>
<name>A0A9Q8LEM2_PASFU</name>
<feature type="transmembrane region" description="Helical" evidence="2">
    <location>
        <begin position="242"/>
        <end position="265"/>
    </location>
</feature>
<dbReference type="Proteomes" id="UP000756132">
    <property type="component" value="Chromosome 3"/>
</dbReference>
<keyword evidence="2" id="KW-0812">Transmembrane</keyword>
<keyword evidence="2" id="KW-1133">Transmembrane helix</keyword>
<dbReference type="EMBL" id="CP090165">
    <property type="protein sequence ID" value="UJO15278.1"/>
    <property type="molecule type" value="Genomic_DNA"/>
</dbReference>
<dbReference type="AlphaFoldDB" id="A0A9Q8LEM2"/>
<feature type="region of interest" description="Disordered" evidence="1">
    <location>
        <begin position="101"/>
        <end position="233"/>
    </location>
</feature>
<accession>A0A9Q8LEM2</accession>
<gene>
    <name evidence="3" type="ORF">CLAFUR5_07779</name>
</gene>